<reference evidence="1" key="2">
    <citation type="submission" date="2023-01" db="EMBL/GenBank/DDBJ databases">
        <authorList>
            <person name="Sun Q."/>
            <person name="Evtushenko L."/>
        </authorList>
    </citation>
    <scope>NUCLEOTIDE SEQUENCE</scope>
    <source>
        <strain evidence="1">VKM B-2935</strain>
    </source>
</reference>
<organism evidence="1 2">
    <name type="scientific">Pseudomonas turukhanskensis</name>
    <dbReference type="NCBI Taxonomy" id="1806536"/>
    <lineage>
        <taxon>Bacteria</taxon>
        <taxon>Pseudomonadati</taxon>
        <taxon>Pseudomonadota</taxon>
        <taxon>Gammaproteobacteria</taxon>
        <taxon>Pseudomonadales</taxon>
        <taxon>Pseudomonadaceae</taxon>
        <taxon>Pseudomonas</taxon>
    </lineage>
</organism>
<evidence type="ECO:0000313" key="1">
    <source>
        <dbReference type="EMBL" id="GLK90786.1"/>
    </source>
</evidence>
<sequence length="55" mass="6262">MANYLSMTREIRFLPQLIQIGDFTESLIKLERYLLSGTSKQYRPALIPSAKSSGQ</sequence>
<protein>
    <submittedName>
        <fullName evidence="1">Uncharacterized protein</fullName>
    </submittedName>
</protein>
<keyword evidence="2" id="KW-1185">Reference proteome</keyword>
<comment type="caution">
    <text evidence="1">The sequence shown here is derived from an EMBL/GenBank/DDBJ whole genome shotgun (WGS) entry which is preliminary data.</text>
</comment>
<gene>
    <name evidence="1" type="ORF">GCM10017655_38500</name>
</gene>
<evidence type="ECO:0000313" key="2">
    <source>
        <dbReference type="Proteomes" id="UP001143328"/>
    </source>
</evidence>
<accession>A0A9W6K9L0</accession>
<reference evidence="1" key="1">
    <citation type="journal article" date="2014" name="Int. J. Syst. Evol. Microbiol.">
        <title>Complete genome sequence of Corynebacterium casei LMG S-19264T (=DSM 44701T), isolated from a smear-ripened cheese.</title>
        <authorList>
            <consortium name="US DOE Joint Genome Institute (JGI-PGF)"/>
            <person name="Walter F."/>
            <person name="Albersmeier A."/>
            <person name="Kalinowski J."/>
            <person name="Ruckert C."/>
        </authorList>
    </citation>
    <scope>NUCLEOTIDE SEQUENCE</scope>
    <source>
        <strain evidence="1">VKM B-2935</strain>
    </source>
</reference>
<name>A0A9W6K9L0_9PSED</name>
<dbReference type="AlphaFoldDB" id="A0A9W6K9L0"/>
<dbReference type="Proteomes" id="UP001143328">
    <property type="component" value="Unassembled WGS sequence"/>
</dbReference>
<proteinExistence type="predicted"/>
<dbReference type="EMBL" id="BSFN01000013">
    <property type="protein sequence ID" value="GLK90786.1"/>
    <property type="molecule type" value="Genomic_DNA"/>
</dbReference>